<dbReference type="GO" id="GO:0055129">
    <property type="term" value="P:L-proline biosynthetic process"/>
    <property type="evidence" value="ECO:0007669"/>
    <property type="project" value="UniProtKB-UniRule"/>
</dbReference>
<dbReference type="EMBL" id="ATIT01000104">
    <property type="protein sequence ID" value="EPI10861.1"/>
    <property type="molecule type" value="Genomic_DNA"/>
</dbReference>
<keyword evidence="5 9" id="KW-0641">Proline biosynthesis</keyword>
<dbReference type="Proteomes" id="UP000014622">
    <property type="component" value="Unassembled WGS sequence"/>
</dbReference>
<evidence type="ECO:0000256" key="4">
    <source>
        <dbReference type="ARBA" id="ARBA00022605"/>
    </source>
</evidence>
<protein>
    <recommendedName>
        <fullName evidence="9 10">Pyrroline-5-carboxylate reductase</fullName>
        <shortName evidence="9">P5C reductase</shortName>
        <shortName evidence="9">P5CR</shortName>
        <ecNumber evidence="9 10">1.5.1.2</ecNumber>
    </recommendedName>
    <alternativeName>
        <fullName evidence="9">PCA reductase</fullName>
    </alternativeName>
</protein>
<feature type="domain" description="Pyrroline-5-carboxylate reductase dimerisation" evidence="14">
    <location>
        <begin position="178"/>
        <end position="282"/>
    </location>
</feature>
<comment type="subcellular location">
    <subcellularLocation>
        <location evidence="1 9">Cytoplasm</location>
    </subcellularLocation>
</comment>
<dbReference type="Gene3D" id="1.10.3730.10">
    <property type="entry name" value="ProC C-terminal domain-like"/>
    <property type="match status" value="1"/>
</dbReference>
<evidence type="ECO:0000256" key="12">
    <source>
        <dbReference type="RuleBase" id="RU003903"/>
    </source>
</evidence>
<proteinExistence type="inferred from homology"/>
<accession>A0AB73A850</accession>
<dbReference type="InterPro" id="IPR008927">
    <property type="entry name" value="6-PGluconate_DH-like_C_sf"/>
</dbReference>
<dbReference type="Pfam" id="PF14748">
    <property type="entry name" value="P5CR_dimer"/>
    <property type="match status" value="1"/>
</dbReference>
<dbReference type="FunFam" id="3.40.50.720:FF:000190">
    <property type="entry name" value="Pyrroline-5-carboxylate reductase"/>
    <property type="match status" value="1"/>
</dbReference>
<reference evidence="15 16" key="1">
    <citation type="submission" date="2013-06" db="EMBL/GenBank/DDBJ databases">
        <authorList>
            <person name="Weinstock G."/>
            <person name="Sodergren E."/>
            <person name="Lobos E.A."/>
            <person name="Fulton L."/>
            <person name="Fulton R."/>
            <person name="Courtney L."/>
            <person name="Fronick C."/>
            <person name="O'Laughlin M."/>
            <person name="Godfrey J."/>
            <person name="Wilson R.M."/>
            <person name="Miner T."/>
            <person name="Farmer C."/>
            <person name="Delehaunty K."/>
            <person name="Cordes M."/>
            <person name="Minx P."/>
            <person name="Tomlinson C."/>
            <person name="Chen J."/>
            <person name="Wollam A."/>
            <person name="Pepin K.H."/>
            <person name="Bhonagiri V."/>
            <person name="Zhang X."/>
            <person name="Warren W."/>
            <person name="Mitreva M."/>
            <person name="Mardis E.R."/>
            <person name="Wilson R.K."/>
        </authorList>
    </citation>
    <scope>NUCLEOTIDE SEQUENCE [LARGE SCALE GENOMIC DNA]</scope>
    <source>
        <strain evidence="15 16">SD2A-2</strain>
    </source>
</reference>
<feature type="binding site" evidence="11">
    <location>
        <begin position="24"/>
        <end position="29"/>
    </location>
    <ligand>
        <name>NADP(+)</name>
        <dbReference type="ChEBI" id="CHEBI:58349"/>
    </ligand>
</feature>
<evidence type="ECO:0000256" key="1">
    <source>
        <dbReference type="ARBA" id="ARBA00004496"/>
    </source>
</evidence>
<comment type="catalytic activity">
    <reaction evidence="9">
        <text>L-proline + NAD(+) = (S)-1-pyrroline-5-carboxylate + NADH + 2 H(+)</text>
        <dbReference type="Rhea" id="RHEA:14105"/>
        <dbReference type="ChEBI" id="CHEBI:15378"/>
        <dbReference type="ChEBI" id="CHEBI:17388"/>
        <dbReference type="ChEBI" id="CHEBI:57540"/>
        <dbReference type="ChEBI" id="CHEBI:57945"/>
        <dbReference type="ChEBI" id="CHEBI:60039"/>
        <dbReference type="EC" id="1.5.1.2"/>
    </reaction>
</comment>
<dbReference type="InterPro" id="IPR000304">
    <property type="entry name" value="Pyrroline-COOH_reductase"/>
</dbReference>
<evidence type="ECO:0000256" key="11">
    <source>
        <dbReference type="PIRSR" id="PIRSR000193-1"/>
    </source>
</evidence>
<dbReference type="HAMAP" id="MF_01925">
    <property type="entry name" value="P5C_reductase"/>
    <property type="match status" value="1"/>
</dbReference>
<sequence length="286" mass="30358">MLAITEKERYPNAKGEDNMKVGFIGTGNMAQAIIDGLLKTGTVSKEEVFVSSGHFENAQTFAAETGVHACKSNQEVASKSDIVLLAVKPKIIEKVLKELKEYSQKVLFISIASGKSLTDLETALEDPQASIVRVMPNVNVSVGAGVSAICKNEAATEEQLQQATIIFEAIGSVYPLAEADFSTFIGLAGSSPAFIYMLIDAMGRTGVLNGLSKQTATEIAAKAIMGSCQKFLSSDKNPWELVDQVSSPGGTTVAGVVALEEAGFIPAIIKGINTTIEKDLEMLNKY</sequence>
<evidence type="ECO:0000256" key="9">
    <source>
        <dbReference type="HAMAP-Rule" id="MF_01925"/>
    </source>
</evidence>
<name>A0AB73A850_ENTFC</name>
<dbReference type="EC" id="1.5.1.2" evidence="9 10"/>
<comment type="pathway">
    <text evidence="9 12">Amino-acid biosynthesis; L-proline biosynthesis; L-proline from L-glutamate 5-semialdehyde: step 1/1.</text>
</comment>
<evidence type="ECO:0000313" key="15">
    <source>
        <dbReference type="EMBL" id="EPI10861.1"/>
    </source>
</evidence>
<feature type="binding site" evidence="11">
    <location>
        <position position="73"/>
    </location>
    <ligand>
        <name>NADPH</name>
        <dbReference type="ChEBI" id="CHEBI:57783"/>
    </ligand>
</feature>
<dbReference type="PANTHER" id="PTHR11645">
    <property type="entry name" value="PYRROLINE-5-CARBOXYLATE REDUCTASE"/>
    <property type="match status" value="1"/>
</dbReference>
<keyword evidence="7 9" id="KW-0560">Oxidoreductase</keyword>
<organism evidence="15 16">
    <name type="scientific">Enterococcus faecium SD2A-2</name>
    <dbReference type="NCBI Taxonomy" id="1244154"/>
    <lineage>
        <taxon>Bacteria</taxon>
        <taxon>Bacillati</taxon>
        <taxon>Bacillota</taxon>
        <taxon>Bacilli</taxon>
        <taxon>Lactobacillales</taxon>
        <taxon>Enterococcaceae</taxon>
        <taxon>Enterococcus</taxon>
    </lineage>
</organism>
<gene>
    <name evidence="9" type="primary">proC</name>
    <name evidence="15" type="ORF">D356_01912</name>
</gene>
<comment type="caution">
    <text evidence="15">The sequence shown here is derived from an EMBL/GenBank/DDBJ whole genome shotgun (WGS) entry which is preliminary data.</text>
</comment>
<dbReference type="FunFam" id="1.10.3730.10:FF:000001">
    <property type="entry name" value="Pyrroline-5-carboxylate reductase"/>
    <property type="match status" value="1"/>
</dbReference>
<feature type="binding site" evidence="11">
    <location>
        <position position="52"/>
    </location>
    <ligand>
        <name>NADP(+)</name>
        <dbReference type="ChEBI" id="CHEBI:58349"/>
    </ligand>
</feature>
<dbReference type="SUPFAM" id="SSF51735">
    <property type="entry name" value="NAD(P)-binding Rossmann-fold domains"/>
    <property type="match status" value="1"/>
</dbReference>
<evidence type="ECO:0000256" key="10">
    <source>
        <dbReference type="NCBIfam" id="TIGR00112"/>
    </source>
</evidence>
<comment type="function">
    <text evidence="8 9">Catalyzes the reduction of 1-pyrroline-5-carboxylate (PCA) to L-proline.</text>
</comment>
<comment type="catalytic activity">
    <reaction evidence="9 12">
        <text>L-proline + NADP(+) = (S)-1-pyrroline-5-carboxylate + NADPH + 2 H(+)</text>
        <dbReference type="Rhea" id="RHEA:14109"/>
        <dbReference type="ChEBI" id="CHEBI:15378"/>
        <dbReference type="ChEBI" id="CHEBI:17388"/>
        <dbReference type="ChEBI" id="CHEBI:57783"/>
        <dbReference type="ChEBI" id="CHEBI:58349"/>
        <dbReference type="ChEBI" id="CHEBI:60039"/>
        <dbReference type="EC" id="1.5.1.2"/>
    </reaction>
</comment>
<keyword evidence="6 9" id="KW-0521">NADP</keyword>
<evidence type="ECO:0000313" key="16">
    <source>
        <dbReference type="Proteomes" id="UP000014622"/>
    </source>
</evidence>
<dbReference type="PANTHER" id="PTHR11645:SF0">
    <property type="entry name" value="PYRROLINE-5-CARBOXYLATE REDUCTASE 3"/>
    <property type="match status" value="1"/>
</dbReference>
<dbReference type="Pfam" id="PF03807">
    <property type="entry name" value="F420_oxidored"/>
    <property type="match status" value="1"/>
</dbReference>
<evidence type="ECO:0000256" key="8">
    <source>
        <dbReference type="ARBA" id="ARBA00058118"/>
    </source>
</evidence>
<dbReference type="InterPro" id="IPR028939">
    <property type="entry name" value="P5C_Rdtase_cat_N"/>
</dbReference>
<dbReference type="Gene3D" id="3.40.50.720">
    <property type="entry name" value="NAD(P)-binding Rossmann-like Domain"/>
    <property type="match status" value="1"/>
</dbReference>
<dbReference type="PROSITE" id="PS00521">
    <property type="entry name" value="P5CR"/>
    <property type="match status" value="1"/>
</dbReference>
<evidence type="ECO:0000256" key="6">
    <source>
        <dbReference type="ARBA" id="ARBA00022857"/>
    </source>
</evidence>
<evidence type="ECO:0000259" key="13">
    <source>
        <dbReference type="Pfam" id="PF03807"/>
    </source>
</evidence>
<dbReference type="InterPro" id="IPR029036">
    <property type="entry name" value="P5CR_dimer"/>
</dbReference>
<dbReference type="InterPro" id="IPR036291">
    <property type="entry name" value="NAD(P)-bd_dom_sf"/>
</dbReference>
<keyword evidence="3 9" id="KW-0963">Cytoplasm</keyword>
<evidence type="ECO:0000256" key="3">
    <source>
        <dbReference type="ARBA" id="ARBA00022490"/>
    </source>
</evidence>
<dbReference type="GO" id="GO:0004735">
    <property type="term" value="F:pyrroline-5-carboxylate reductase activity"/>
    <property type="evidence" value="ECO:0007669"/>
    <property type="project" value="UniProtKB-UniRule"/>
</dbReference>
<evidence type="ECO:0000256" key="5">
    <source>
        <dbReference type="ARBA" id="ARBA00022650"/>
    </source>
</evidence>
<feature type="domain" description="Pyrroline-5-carboxylate reductase catalytic N-terminal" evidence="13">
    <location>
        <begin position="20"/>
        <end position="114"/>
    </location>
</feature>
<dbReference type="NCBIfam" id="TIGR00112">
    <property type="entry name" value="proC"/>
    <property type="match status" value="1"/>
</dbReference>
<dbReference type="InterPro" id="IPR053790">
    <property type="entry name" value="P5CR-like_CS"/>
</dbReference>
<dbReference type="SUPFAM" id="SSF48179">
    <property type="entry name" value="6-phosphogluconate dehydrogenase C-terminal domain-like"/>
    <property type="match status" value="1"/>
</dbReference>
<dbReference type="PIRSF" id="PIRSF000193">
    <property type="entry name" value="Pyrrol-5-carb_rd"/>
    <property type="match status" value="1"/>
</dbReference>
<evidence type="ECO:0000256" key="2">
    <source>
        <dbReference type="ARBA" id="ARBA00005525"/>
    </source>
</evidence>
<evidence type="ECO:0000256" key="7">
    <source>
        <dbReference type="ARBA" id="ARBA00023002"/>
    </source>
</evidence>
<dbReference type="GO" id="GO:0005737">
    <property type="term" value="C:cytoplasm"/>
    <property type="evidence" value="ECO:0007669"/>
    <property type="project" value="UniProtKB-SubCell"/>
</dbReference>
<dbReference type="AlphaFoldDB" id="A0AB73A850"/>
<comment type="similarity">
    <text evidence="2 9 12">Belongs to the pyrroline-5-carboxylate reductase family.</text>
</comment>
<feature type="binding site" evidence="11">
    <location>
        <begin position="86"/>
        <end position="89"/>
    </location>
    <ligand>
        <name>NADP(+)</name>
        <dbReference type="ChEBI" id="CHEBI:58349"/>
    </ligand>
</feature>
<evidence type="ECO:0000259" key="14">
    <source>
        <dbReference type="Pfam" id="PF14748"/>
    </source>
</evidence>
<keyword evidence="4 9" id="KW-0028">Amino-acid biosynthesis</keyword>